<protein>
    <submittedName>
        <fullName evidence="1">Uncharacterized protein</fullName>
    </submittedName>
</protein>
<keyword evidence="2" id="KW-1185">Reference proteome</keyword>
<name>A0A7R9A585_9CRUS</name>
<organism evidence="1">
    <name type="scientific">Darwinula stevensoni</name>
    <dbReference type="NCBI Taxonomy" id="69355"/>
    <lineage>
        <taxon>Eukaryota</taxon>
        <taxon>Metazoa</taxon>
        <taxon>Ecdysozoa</taxon>
        <taxon>Arthropoda</taxon>
        <taxon>Crustacea</taxon>
        <taxon>Oligostraca</taxon>
        <taxon>Ostracoda</taxon>
        <taxon>Podocopa</taxon>
        <taxon>Podocopida</taxon>
        <taxon>Darwinulocopina</taxon>
        <taxon>Darwinuloidea</taxon>
        <taxon>Darwinulidae</taxon>
        <taxon>Darwinula</taxon>
    </lineage>
</organism>
<dbReference type="AlphaFoldDB" id="A0A7R9A585"/>
<gene>
    <name evidence="1" type="ORF">DSTB1V02_LOCUS3189</name>
</gene>
<dbReference type="EMBL" id="LR899912">
    <property type="protein sequence ID" value="CAD7243261.1"/>
    <property type="molecule type" value="Genomic_DNA"/>
</dbReference>
<proteinExistence type="predicted"/>
<evidence type="ECO:0000313" key="1">
    <source>
        <dbReference type="EMBL" id="CAD7243261.1"/>
    </source>
</evidence>
<sequence length="172" mass="20172">MQRSAQKRRMYRLGIGVRALSSGCVGPRFTPLVLNPVGWDQLNGNGAPRRLYSVKKPVDDIFIRMEEFTYRHIGPRPADRDEMLRYIGYKARFLYFQRNLKAFRITIEDLMEDTVPAEIRLRRDLNLNEPLGPTDSEPHLYDQDILYKPLLSRRNSENLFSEFLLHLFSVAL</sequence>
<evidence type="ECO:0000313" key="2">
    <source>
        <dbReference type="Proteomes" id="UP000677054"/>
    </source>
</evidence>
<dbReference type="Proteomes" id="UP000677054">
    <property type="component" value="Unassembled WGS sequence"/>
</dbReference>
<accession>A0A7R9A585</accession>
<dbReference type="OrthoDB" id="8194786at2759"/>
<reference evidence="1" key="1">
    <citation type="submission" date="2020-11" db="EMBL/GenBank/DDBJ databases">
        <authorList>
            <person name="Tran Van P."/>
        </authorList>
    </citation>
    <scope>NUCLEOTIDE SEQUENCE</scope>
</reference>
<dbReference type="EMBL" id="CAJPEV010000395">
    <property type="protein sequence ID" value="CAG0884839.1"/>
    <property type="molecule type" value="Genomic_DNA"/>
</dbReference>